<sequence length="61" mass="6882">MNHDGNSSREFNCRFCGRNFPKSQALGGHMNGHRQERDAEKFRKAKDLVEQQGGSGPSMLM</sequence>
<proteinExistence type="predicted"/>
<dbReference type="EMBL" id="JAHRHJ020000008">
    <property type="protein sequence ID" value="KAH9305462.1"/>
    <property type="molecule type" value="Genomic_DNA"/>
</dbReference>
<evidence type="ECO:0000313" key="5">
    <source>
        <dbReference type="Proteomes" id="UP000824469"/>
    </source>
</evidence>
<feature type="non-terminal residue" evidence="4">
    <location>
        <position position="1"/>
    </location>
</feature>
<dbReference type="GO" id="GO:0008270">
    <property type="term" value="F:zinc ion binding"/>
    <property type="evidence" value="ECO:0007669"/>
    <property type="project" value="UniProtKB-KW"/>
</dbReference>
<dbReference type="GO" id="GO:0003700">
    <property type="term" value="F:DNA-binding transcription factor activity"/>
    <property type="evidence" value="ECO:0007669"/>
    <property type="project" value="InterPro"/>
</dbReference>
<dbReference type="AlphaFoldDB" id="A0AA38FJY6"/>
<dbReference type="Proteomes" id="UP000824469">
    <property type="component" value="Unassembled WGS sequence"/>
</dbReference>
<dbReference type="SUPFAM" id="SSF57667">
    <property type="entry name" value="beta-beta-alpha zinc fingers"/>
    <property type="match status" value="1"/>
</dbReference>
<accession>A0AA38FJY6</accession>
<gene>
    <name evidence="4" type="ORF">KI387_009866</name>
</gene>
<evidence type="ECO:0000259" key="3">
    <source>
        <dbReference type="PROSITE" id="PS50157"/>
    </source>
</evidence>
<dbReference type="PROSITE" id="PS50157">
    <property type="entry name" value="ZINC_FINGER_C2H2_2"/>
    <property type="match status" value="1"/>
</dbReference>
<dbReference type="InterPro" id="IPR045320">
    <property type="entry name" value="JAGGED/SL1-like"/>
</dbReference>
<dbReference type="PANTHER" id="PTHR45730">
    <property type="entry name" value="ZINC FINGER PROTEIN JAGGED"/>
    <property type="match status" value="1"/>
</dbReference>
<feature type="compositionally biased region" description="Basic and acidic residues" evidence="2">
    <location>
        <begin position="33"/>
        <end position="49"/>
    </location>
</feature>
<keyword evidence="1" id="KW-0862">Zinc</keyword>
<keyword evidence="5" id="KW-1185">Reference proteome</keyword>
<evidence type="ECO:0000256" key="1">
    <source>
        <dbReference type="PROSITE-ProRule" id="PRU00042"/>
    </source>
</evidence>
<comment type="caution">
    <text evidence="4">The sequence shown here is derived from an EMBL/GenBank/DDBJ whole genome shotgun (WGS) entry which is preliminary data.</text>
</comment>
<keyword evidence="1" id="KW-0863">Zinc-finger</keyword>
<dbReference type="Pfam" id="PF13912">
    <property type="entry name" value="zf-C2H2_6"/>
    <property type="match status" value="1"/>
</dbReference>
<dbReference type="InterPro" id="IPR036236">
    <property type="entry name" value="Znf_C2H2_sf"/>
</dbReference>
<keyword evidence="1" id="KW-0479">Metal-binding</keyword>
<reference evidence="4 5" key="1">
    <citation type="journal article" date="2021" name="Nat. Plants">
        <title>The Taxus genome provides insights into paclitaxel biosynthesis.</title>
        <authorList>
            <person name="Xiong X."/>
            <person name="Gou J."/>
            <person name="Liao Q."/>
            <person name="Li Y."/>
            <person name="Zhou Q."/>
            <person name="Bi G."/>
            <person name="Li C."/>
            <person name="Du R."/>
            <person name="Wang X."/>
            <person name="Sun T."/>
            <person name="Guo L."/>
            <person name="Liang H."/>
            <person name="Lu P."/>
            <person name="Wu Y."/>
            <person name="Zhang Z."/>
            <person name="Ro D.K."/>
            <person name="Shang Y."/>
            <person name="Huang S."/>
            <person name="Yan J."/>
        </authorList>
    </citation>
    <scope>NUCLEOTIDE SEQUENCE [LARGE SCALE GENOMIC DNA]</scope>
    <source>
        <strain evidence="4">Ta-2019</strain>
    </source>
</reference>
<dbReference type="InterPro" id="IPR013087">
    <property type="entry name" value="Znf_C2H2_type"/>
</dbReference>
<organism evidence="4 5">
    <name type="scientific">Taxus chinensis</name>
    <name type="common">Chinese yew</name>
    <name type="synonym">Taxus wallichiana var. chinensis</name>
    <dbReference type="NCBI Taxonomy" id="29808"/>
    <lineage>
        <taxon>Eukaryota</taxon>
        <taxon>Viridiplantae</taxon>
        <taxon>Streptophyta</taxon>
        <taxon>Embryophyta</taxon>
        <taxon>Tracheophyta</taxon>
        <taxon>Spermatophyta</taxon>
        <taxon>Pinopsida</taxon>
        <taxon>Pinidae</taxon>
        <taxon>Conifers II</taxon>
        <taxon>Cupressales</taxon>
        <taxon>Taxaceae</taxon>
        <taxon>Taxus</taxon>
    </lineage>
</organism>
<evidence type="ECO:0000313" key="4">
    <source>
        <dbReference type="EMBL" id="KAH9305462.1"/>
    </source>
</evidence>
<feature type="region of interest" description="Disordered" evidence="2">
    <location>
        <begin position="22"/>
        <end position="61"/>
    </location>
</feature>
<protein>
    <recommendedName>
        <fullName evidence="3">C2H2-type domain-containing protein</fullName>
    </recommendedName>
</protein>
<evidence type="ECO:0000256" key="2">
    <source>
        <dbReference type="SAM" id="MobiDB-lite"/>
    </source>
</evidence>
<feature type="domain" description="C2H2-type" evidence="3">
    <location>
        <begin position="11"/>
        <end position="38"/>
    </location>
</feature>
<dbReference type="PROSITE" id="PS00028">
    <property type="entry name" value="ZINC_FINGER_C2H2_1"/>
    <property type="match status" value="1"/>
</dbReference>
<name>A0AA38FJY6_TAXCH</name>
<dbReference type="Gene3D" id="3.30.160.60">
    <property type="entry name" value="Classic Zinc Finger"/>
    <property type="match status" value="1"/>
</dbReference>